<reference evidence="2 3" key="1">
    <citation type="submission" date="2018-03" db="EMBL/GenBank/DDBJ databases">
        <title>Draft genome sequence of Rohu Carp (Labeo rohita).</title>
        <authorList>
            <person name="Das P."/>
            <person name="Kushwaha B."/>
            <person name="Joshi C.G."/>
            <person name="Kumar D."/>
            <person name="Nagpure N.S."/>
            <person name="Sahoo L."/>
            <person name="Das S.P."/>
            <person name="Bit A."/>
            <person name="Patnaik S."/>
            <person name="Meher P.K."/>
            <person name="Jayasankar P."/>
            <person name="Koringa P.G."/>
            <person name="Patel N.V."/>
            <person name="Hinsu A.T."/>
            <person name="Kumar R."/>
            <person name="Pandey M."/>
            <person name="Agarwal S."/>
            <person name="Srivastava S."/>
            <person name="Singh M."/>
            <person name="Iquebal M.A."/>
            <person name="Jaiswal S."/>
            <person name="Angadi U.B."/>
            <person name="Kumar N."/>
            <person name="Raza M."/>
            <person name="Shah T.M."/>
            <person name="Rai A."/>
            <person name="Jena J.K."/>
        </authorList>
    </citation>
    <scope>NUCLEOTIDE SEQUENCE [LARGE SCALE GENOMIC DNA]</scope>
    <source>
        <strain evidence="2">DASCIFA01</strain>
        <tissue evidence="2">Testis</tissue>
    </source>
</reference>
<dbReference type="EMBL" id="QBIY01012692">
    <property type="protein sequence ID" value="RXN18937.1"/>
    <property type="molecule type" value="Genomic_DNA"/>
</dbReference>
<keyword evidence="3" id="KW-1185">Reference proteome</keyword>
<comment type="caution">
    <text evidence="2">The sequence shown here is derived from an EMBL/GenBank/DDBJ whole genome shotgun (WGS) entry which is preliminary data.</text>
</comment>
<sequence>MWYLASVKGWRKQWISLGYWLGTRKKDGTCRSIIILFAFHHYRDIVWQSARDCKFLRDNKLRFTEALSPEDMVAGEKLWPVVKKARDEGKKASFHGSFALIDRKRFEYASVK</sequence>
<dbReference type="Proteomes" id="UP000290572">
    <property type="component" value="Unassembled WGS sequence"/>
</dbReference>
<dbReference type="EMBL" id="QBIY01005685">
    <property type="protein sequence ID" value="RXN37570.1"/>
    <property type="molecule type" value="Genomic_DNA"/>
</dbReference>
<evidence type="ECO:0000313" key="2">
    <source>
        <dbReference type="EMBL" id="RXN37570.1"/>
    </source>
</evidence>
<proteinExistence type="predicted"/>
<evidence type="ECO:0000313" key="3">
    <source>
        <dbReference type="Proteomes" id="UP000290572"/>
    </source>
</evidence>
<dbReference type="AlphaFoldDB" id="A0A498NZ80"/>
<name>A0A498NZ80_LABRO</name>
<organism evidence="2 3">
    <name type="scientific">Labeo rohita</name>
    <name type="common">Indian major carp</name>
    <name type="synonym">Cyprinus rohita</name>
    <dbReference type="NCBI Taxonomy" id="84645"/>
    <lineage>
        <taxon>Eukaryota</taxon>
        <taxon>Metazoa</taxon>
        <taxon>Chordata</taxon>
        <taxon>Craniata</taxon>
        <taxon>Vertebrata</taxon>
        <taxon>Euteleostomi</taxon>
        <taxon>Actinopterygii</taxon>
        <taxon>Neopterygii</taxon>
        <taxon>Teleostei</taxon>
        <taxon>Ostariophysi</taxon>
        <taxon>Cypriniformes</taxon>
        <taxon>Cyprinidae</taxon>
        <taxon>Labeoninae</taxon>
        <taxon>Labeonini</taxon>
        <taxon>Labeo</taxon>
    </lineage>
</organism>
<evidence type="ECO:0000313" key="1">
    <source>
        <dbReference type="EMBL" id="RXN18937.1"/>
    </source>
</evidence>
<protein>
    <submittedName>
        <fullName evidence="2">Nucleoside diphosphate-linked moiety X motif 22</fullName>
    </submittedName>
</protein>
<accession>A0A498NZ80</accession>
<gene>
    <name evidence="2" type="ORF">ROHU_001933</name>
    <name evidence="1" type="ORF">ROHU_025942</name>
</gene>